<dbReference type="Pfam" id="PF01464">
    <property type="entry name" value="SLT"/>
    <property type="match status" value="1"/>
</dbReference>
<protein>
    <submittedName>
        <fullName evidence="5">SLT domain protein</fullName>
        <ecNumber evidence="5">3.2.1.-</ecNumber>
    </submittedName>
</protein>
<dbReference type="InterPro" id="IPR023346">
    <property type="entry name" value="Lysozyme-like_dom_sf"/>
</dbReference>
<evidence type="ECO:0000313" key="6">
    <source>
        <dbReference type="Proteomes" id="UP000019666"/>
    </source>
</evidence>
<dbReference type="CDD" id="cd00254">
    <property type="entry name" value="LT-like"/>
    <property type="match status" value="1"/>
</dbReference>
<proteinExistence type="inferred from homology"/>
<reference evidence="5 6" key="1">
    <citation type="submission" date="2013-02" db="EMBL/GenBank/DDBJ databases">
        <authorList>
            <person name="Fiebig A."/>
            <person name="Goeker M."/>
            <person name="Klenk H.-P.P."/>
        </authorList>
    </citation>
    <scope>NUCLEOTIDE SEQUENCE [LARGE SCALE GENOMIC DNA]</scope>
    <source>
        <strain evidence="5 6">DSM 19309</strain>
    </source>
</reference>
<comment type="similarity">
    <text evidence="2">Belongs to the virb1 family.</text>
</comment>
<keyword evidence="6" id="KW-1185">Reference proteome</keyword>
<evidence type="ECO:0000256" key="1">
    <source>
        <dbReference type="ARBA" id="ARBA00007734"/>
    </source>
</evidence>
<dbReference type="Gene3D" id="1.10.530.10">
    <property type="match status" value="1"/>
</dbReference>
<dbReference type="AlphaFoldDB" id="A0A017HPZ3"/>
<keyword evidence="5" id="KW-0378">Hydrolase</keyword>
<feature type="chain" id="PRO_5001496200" evidence="3">
    <location>
        <begin position="24"/>
        <end position="319"/>
    </location>
</feature>
<dbReference type="PANTHER" id="PTHR37423">
    <property type="entry name" value="SOLUBLE LYTIC MUREIN TRANSGLYCOSYLASE-RELATED"/>
    <property type="match status" value="1"/>
</dbReference>
<feature type="domain" description="Transglycosylase SLT" evidence="4">
    <location>
        <begin position="76"/>
        <end position="171"/>
    </location>
</feature>
<organism evidence="5 6">
    <name type="scientific">Rubellimicrobium mesophilum DSM 19309</name>
    <dbReference type="NCBI Taxonomy" id="442562"/>
    <lineage>
        <taxon>Bacteria</taxon>
        <taxon>Pseudomonadati</taxon>
        <taxon>Pseudomonadota</taxon>
        <taxon>Alphaproteobacteria</taxon>
        <taxon>Rhodobacterales</taxon>
        <taxon>Roseobacteraceae</taxon>
        <taxon>Rubellimicrobium</taxon>
    </lineage>
</organism>
<evidence type="ECO:0000256" key="3">
    <source>
        <dbReference type="SAM" id="SignalP"/>
    </source>
</evidence>
<dbReference type="SUPFAM" id="SSF53955">
    <property type="entry name" value="Lysozyme-like"/>
    <property type="match status" value="1"/>
</dbReference>
<dbReference type="Proteomes" id="UP000019666">
    <property type="component" value="Unassembled WGS sequence"/>
</dbReference>
<dbReference type="STRING" id="442562.Rumeso_02162"/>
<dbReference type="InterPro" id="IPR008258">
    <property type="entry name" value="Transglycosylase_SLT_dom_1"/>
</dbReference>
<dbReference type="RefSeq" id="WP_051521298.1">
    <property type="nucleotide sequence ID" value="NZ_KK088576.1"/>
</dbReference>
<gene>
    <name evidence="5" type="ORF">Rumeso_02162</name>
</gene>
<dbReference type="GO" id="GO:0016798">
    <property type="term" value="F:hydrolase activity, acting on glycosyl bonds"/>
    <property type="evidence" value="ECO:0007669"/>
    <property type="project" value="UniProtKB-KW"/>
</dbReference>
<comment type="caution">
    <text evidence="5">The sequence shown here is derived from an EMBL/GenBank/DDBJ whole genome shotgun (WGS) entry which is preliminary data.</text>
</comment>
<accession>A0A017HPZ3</accession>
<dbReference type="EC" id="3.2.1.-" evidence="5"/>
<sequence>MVPRALCLAALLCLIAVPGLGEAGQGVTLDEVEEVEPVAQQAALRPMARPTGQRCARDGAVCIAQISYDADVCRAIEDAARSEELDPGFFARLLWRESLFDAGAVSPAGAQGIAQFIPATAARRGLADPFNPAEAILASADYLKDLERQFGNLGLAAAAYNAGEERVARYLAGLSGLPGETRAYVVAITGEPADIWRDGPLPSPDYALEHGKPFQDACLAKARSRLMPSLEPEAPPLLPWGVILAAQGSRDAAERQARQMSDRLGDLVAGERIDYSRGRVPGLAQRRHIAQIGRDTRAEAEDLCGRIRAEGAVCMVLRN</sequence>
<evidence type="ECO:0000313" key="5">
    <source>
        <dbReference type="EMBL" id="EYD76238.1"/>
    </source>
</evidence>
<evidence type="ECO:0000259" key="4">
    <source>
        <dbReference type="Pfam" id="PF01464"/>
    </source>
</evidence>
<dbReference type="PANTHER" id="PTHR37423:SF2">
    <property type="entry name" value="MEMBRANE-BOUND LYTIC MUREIN TRANSGLYCOSYLASE C"/>
    <property type="match status" value="1"/>
</dbReference>
<feature type="signal peptide" evidence="3">
    <location>
        <begin position="1"/>
        <end position="23"/>
    </location>
</feature>
<name>A0A017HPZ3_9RHOB</name>
<dbReference type="PATRIC" id="fig|442562.3.peg.2133"/>
<dbReference type="EMBL" id="AOSK01000054">
    <property type="protein sequence ID" value="EYD76238.1"/>
    <property type="molecule type" value="Genomic_DNA"/>
</dbReference>
<keyword evidence="3" id="KW-0732">Signal</keyword>
<comment type="similarity">
    <text evidence="1">Belongs to the transglycosylase Slt family.</text>
</comment>
<keyword evidence="5" id="KW-0326">Glycosidase</keyword>
<dbReference type="HOGENOM" id="CLU_070265_0_0_5"/>
<evidence type="ECO:0000256" key="2">
    <source>
        <dbReference type="ARBA" id="ARBA00009387"/>
    </source>
</evidence>